<dbReference type="GO" id="GO:0042910">
    <property type="term" value="F:xenobiotic transmembrane transporter activity"/>
    <property type="evidence" value="ECO:0007669"/>
    <property type="project" value="InterPro"/>
</dbReference>
<dbReference type="HOGENOM" id="CLU_012893_5_0_0"/>
<protein>
    <submittedName>
        <fullName evidence="8">MATE efflux family protein</fullName>
    </submittedName>
</protein>
<dbReference type="NCBIfam" id="TIGR00797">
    <property type="entry name" value="matE"/>
    <property type="match status" value="1"/>
</dbReference>
<evidence type="ECO:0000256" key="2">
    <source>
        <dbReference type="ARBA" id="ARBA00022448"/>
    </source>
</evidence>
<feature type="transmembrane region" description="Helical" evidence="7">
    <location>
        <begin position="86"/>
        <end position="104"/>
    </location>
</feature>
<feature type="transmembrane region" description="Helical" evidence="7">
    <location>
        <begin position="411"/>
        <end position="433"/>
    </location>
</feature>
<dbReference type="STRING" id="525904.Tter_2347"/>
<dbReference type="InterPro" id="IPR052031">
    <property type="entry name" value="Membrane_Transporter-Flippase"/>
</dbReference>
<proteinExistence type="predicted"/>
<dbReference type="KEGG" id="ttr:Tter_2347"/>
<evidence type="ECO:0000256" key="4">
    <source>
        <dbReference type="ARBA" id="ARBA00022692"/>
    </source>
</evidence>
<dbReference type="PANTHER" id="PTHR43549">
    <property type="entry name" value="MULTIDRUG RESISTANCE PROTEIN YPNP-RELATED"/>
    <property type="match status" value="1"/>
</dbReference>
<feature type="transmembrane region" description="Helical" evidence="7">
    <location>
        <begin position="345"/>
        <end position="364"/>
    </location>
</feature>
<dbReference type="EMBL" id="CP001826">
    <property type="protein sequence ID" value="ACZ43246.1"/>
    <property type="molecule type" value="Genomic_DNA"/>
</dbReference>
<dbReference type="PANTHER" id="PTHR43549:SF3">
    <property type="entry name" value="MULTIDRUG RESISTANCE PROTEIN YPNP-RELATED"/>
    <property type="match status" value="1"/>
</dbReference>
<keyword evidence="9" id="KW-1185">Reference proteome</keyword>
<evidence type="ECO:0000256" key="1">
    <source>
        <dbReference type="ARBA" id="ARBA00004651"/>
    </source>
</evidence>
<dbReference type="AlphaFoldDB" id="D1CHM5"/>
<dbReference type="GO" id="GO:0015297">
    <property type="term" value="F:antiporter activity"/>
    <property type="evidence" value="ECO:0007669"/>
    <property type="project" value="InterPro"/>
</dbReference>
<accession>D1CHM5</accession>
<dbReference type="GO" id="GO:0005886">
    <property type="term" value="C:plasma membrane"/>
    <property type="evidence" value="ECO:0007669"/>
    <property type="project" value="UniProtKB-SubCell"/>
</dbReference>
<keyword evidence="3" id="KW-1003">Cell membrane</keyword>
<keyword evidence="2" id="KW-0813">Transport</keyword>
<feature type="transmembrane region" description="Helical" evidence="7">
    <location>
        <begin position="310"/>
        <end position="333"/>
    </location>
</feature>
<evidence type="ECO:0000313" key="9">
    <source>
        <dbReference type="Proteomes" id="UP000000323"/>
    </source>
</evidence>
<sequence>MEADTAAHTTEVAEGETRAPARARLLEDGRSIWRQMLSFLLPLILGNALQSVGQLAGSIVLGRWIGVGALAAVANFFPVFFLMNSFVIGVGSGASILIGQAWGARNYERMRAVMGTTLAFVCLLGTGLAIVSNLLVWDLMRLLGTPQTIIADSVSYARIIFSCLPLLFLYFAYTTFIRGTGDSRTPTLFLGVSTGVNLLLLPVLVFGWGPAPRLGMFGAAWATVLGSTASLVAMLVYLRLRQHPLQLDSLVIRHLWIDPRLLGLLLKLGIPSSVNLILVSLSELAVISLVNRYGASATAAYGAVNQVVSYVQFPAVSLGITVSIFGAQAIGAGKLERLRRVLRSGVGLNYLVGGMLVVGVYLFAREILGLFLTDGRTLEIARELLYITLWGYLVFGHAQVFAALMRASGVVLWPTTFGIVAIWGVEVPVAYVLSTYTGLGLRGIWLGYPAAFLANLGMQYLYYRYVWRHKQITRLI</sequence>
<name>D1CHM5_THET1</name>
<keyword evidence="4 7" id="KW-0812">Transmembrane</keyword>
<keyword evidence="6 7" id="KW-0472">Membrane</keyword>
<organism evidence="8 9">
    <name type="scientific">Thermobaculum terrenum (strain ATCC BAA-798 / CCMEE 7001 / YNP1)</name>
    <dbReference type="NCBI Taxonomy" id="525904"/>
    <lineage>
        <taxon>Bacteria</taxon>
        <taxon>Bacillati</taxon>
        <taxon>Chloroflexota</taxon>
        <taxon>Chloroflexia</taxon>
        <taxon>Candidatus Thermobaculales</taxon>
        <taxon>Candidatus Thermobaculaceae</taxon>
        <taxon>Thermobaculum</taxon>
    </lineage>
</organism>
<dbReference type="Proteomes" id="UP000000323">
    <property type="component" value="Chromosome 2"/>
</dbReference>
<evidence type="ECO:0000313" key="8">
    <source>
        <dbReference type="EMBL" id="ACZ43246.1"/>
    </source>
</evidence>
<feature type="transmembrane region" description="Helical" evidence="7">
    <location>
        <begin position="384"/>
        <end position="404"/>
    </location>
</feature>
<feature type="transmembrane region" description="Helical" evidence="7">
    <location>
        <begin position="116"/>
        <end position="136"/>
    </location>
</feature>
<feature type="transmembrane region" description="Helical" evidence="7">
    <location>
        <begin position="188"/>
        <end position="208"/>
    </location>
</feature>
<evidence type="ECO:0000256" key="3">
    <source>
        <dbReference type="ARBA" id="ARBA00022475"/>
    </source>
</evidence>
<feature type="transmembrane region" description="Helical" evidence="7">
    <location>
        <begin position="214"/>
        <end position="240"/>
    </location>
</feature>
<dbReference type="InterPro" id="IPR048279">
    <property type="entry name" value="MdtK-like"/>
</dbReference>
<reference evidence="9" key="1">
    <citation type="journal article" date="2010" name="Stand. Genomic Sci.">
        <title>Complete genome sequence of 'Thermobaculum terrenum' type strain (YNP1).</title>
        <authorList>
            <person name="Kiss H."/>
            <person name="Cleland D."/>
            <person name="Lapidus A."/>
            <person name="Lucas S."/>
            <person name="Glavina Del Rio T."/>
            <person name="Nolan M."/>
            <person name="Tice H."/>
            <person name="Han C."/>
            <person name="Goodwin L."/>
            <person name="Pitluck S."/>
            <person name="Liolios K."/>
            <person name="Ivanova N."/>
            <person name="Mavromatis K."/>
            <person name="Ovchinnikova G."/>
            <person name="Pati A."/>
            <person name="Chen A."/>
            <person name="Palaniappan K."/>
            <person name="Land M."/>
            <person name="Hauser L."/>
            <person name="Chang Y."/>
            <person name="Jeffries C."/>
            <person name="Lu M."/>
            <person name="Brettin T."/>
            <person name="Detter J."/>
            <person name="Goker M."/>
            <person name="Tindall B."/>
            <person name="Beck B."/>
            <person name="McDermott T."/>
            <person name="Woyke T."/>
            <person name="Bristow J."/>
            <person name="Eisen J."/>
            <person name="Markowitz V."/>
            <person name="Hugenholtz P."/>
            <person name="Kyrpides N."/>
            <person name="Klenk H."/>
            <person name="Cheng J."/>
        </authorList>
    </citation>
    <scope>NUCLEOTIDE SEQUENCE [LARGE SCALE GENOMIC DNA]</scope>
    <source>
        <strain evidence="9">ATCC BAA-798 / YNP1</strain>
    </source>
</reference>
<dbReference type="CDD" id="cd13138">
    <property type="entry name" value="MATE_yoeA_like"/>
    <property type="match status" value="1"/>
</dbReference>
<evidence type="ECO:0000256" key="5">
    <source>
        <dbReference type="ARBA" id="ARBA00022989"/>
    </source>
</evidence>
<dbReference type="eggNOG" id="COG0534">
    <property type="taxonomic scope" value="Bacteria"/>
</dbReference>
<comment type="subcellular location">
    <subcellularLocation>
        <location evidence="1">Cell membrane</location>
        <topology evidence="1">Multi-pass membrane protein</topology>
    </subcellularLocation>
</comment>
<gene>
    <name evidence="8" type="ordered locus">Tter_2347</name>
</gene>
<dbReference type="Pfam" id="PF01554">
    <property type="entry name" value="MatE"/>
    <property type="match status" value="2"/>
</dbReference>
<feature type="transmembrane region" description="Helical" evidence="7">
    <location>
        <begin position="261"/>
        <end position="290"/>
    </location>
</feature>
<dbReference type="InterPro" id="IPR002528">
    <property type="entry name" value="MATE_fam"/>
</dbReference>
<feature type="transmembrane region" description="Helical" evidence="7">
    <location>
        <begin position="445"/>
        <end position="463"/>
    </location>
</feature>
<keyword evidence="5 7" id="KW-1133">Transmembrane helix</keyword>
<evidence type="ECO:0000256" key="6">
    <source>
        <dbReference type="ARBA" id="ARBA00023136"/>
    </source>
</evidence>
<feature type="transmembrane region" description="Helical" evidence="7">
    <location>
        <begin position="156"/>
        <end position="176"/>
    </location>
</feature>
<evidence type="ECO:0000256" key="7">
    <source>
        <dbReference type="SAM" id="Phobius"/>
    </source>
</evidence>
<dbReference type="PIRSF" id="PIRSF006603">
    <property type="entry name" value="DinF"/>
    <property type="match status" value="1"/>
</dbReference>